<feature type="compositionally biased region" description="Basic residues" evidence="9">
    <location>
        <begin position="338"/>
        <end position="347"/>
    </location>
</feature>
<dbReference type="PRINTS" id="PR00024">
    <property type="entry name" value="HOMEOBOX"/>
</dbReference>
<name>E9HPI5_DAPPU</name>
<dbReference type="GO" id="GO:0005634">
    <property type="term" value="C:nucleus"/>
    <property type="evidence" value="ECO:0000318"/>
    <property type="project" value="GO_Central"/>
</dbReference>
<organism evidence="11 12">
    <name type="scientific">Daphnia pulex</name>
    <name type="common">Water flea</name>
    <dbReference type="NCBI Taxonomy" id="6669"/>
    <lineage>
        <taxon>Eukaryota</taxon>
        <taxon>Metazoa</taxon>
        <taxon>Ecdysozoa</taxon>
        <taxon>Arthropoda</taxon>
        <taxon>Crustacea</taxon>
        <taxon>Branchiopoda</taxon>
        <taxon>Diplostraca</taxon>
        <taxon>Cladocera</taxon>
        <taxon>Anomopoda</taxon>
        <taxon>Daphniidae</taxon>
        <taxon>Daphnia</taxon>
    </lineage>
</organism>
<dbReference type="eggNOG" id="KOG0492">
    <property type="taxonomic scope" value="Eukaryota"/>
</dbReference>
<evidence type="ECO:0000256" key="1">
    <source>
        <dbReference type="ARBA" id="ARBA00004123"/>
    </source>
</evidence>
<dbReference type="PROSITE" id="PS00027">
    <property type="entry name" value="HOMEOBOX_1"/>
    <property type="match status" value="1"/>
</dbReference>
<dbReference type="OrthoDB" id="6159439at2759"/>
<dbReference type="HOGENOM" id="CLU_491139_0_0_1"/>
<feature type="domain" description="Homeobox" evidence="10">
    <location>
        <begin position="368"/>
        <end position="428"/>
    </location>
</feature>
<dbReference type="GO" id="GO:0048598">
    <property type="term" value="P:embryonic morphogenesis"/>
    <property type="evidence" value="ECO:0000318"/>
    <property type="project" value="GO_Central"/>
</dbReference>
<sequence length="555" mass="58315">MMIADQVNALNRAREVAAVANLIRLAAASHQSAQAAAAAAAAAAASKAAEHQNNQPSPKIKRDPAEDSRSSSSSSSRHCTEEEEEEETIRMSSSITGPVVVSSAASVMPVSPVVPQPSKRISFSVDSLLSDVRRTSSSSAQQPQHPQTQAADLSLRSVGHNNNNNTSTGSHGGCHTSSDEEDNKSMMDSTEEVDCDVDCDEDDEDVDIEEEEGMSETSDSTPNGKISRPSPTLASAAASMFHHHHPHHPANLMSHHHFQQASLQAMQMRGMVAGTHPNSGASVGGPSPFPGSAVGPASHGWPLPYGLAAAAWAQHASQFVSKDGSDLSKLPASLHHQGLNHHHHHHHLDGLPKLPPGGQLRCQLRKHKPNRKPRTPFTTQQLMALEKKFREKQYLSIAERAEFSASLSLTETQVKIWFQNRRAKAKRLQEAELEKLRMTSRGPLGHLMSPHSAAAFGLFGPGAMSGLYGPPPSGGGGPGAPPNSSNGGSGSTNPNSSAGSNGRPSNASAAAAAGMMSAFASLYPMTSTSSAISSSGPSMGNNNTVTTSVAAMIHR</sequence>
<evidence type="ECO:0000259" key="10">
    <source>
        <dbReference type="PROSITE" id="PS50071"/>
    </source>
</evidence>
<evidence type="ECO:0000256" key="2">
    <source>
        <dbReference type="ARBA" id="ARBA00022473"/>
    </source>
</evidence>
<dbReference type="Gene3D" id="1.10.10.60">
    <property type="entry name" value="Homeodomain-like"/>
    <property type="match status" value="1"/>
</dbReference>
<dbReference type="EMBL" id="GL732707">
    <property type="protein sequence ID" value="EFX66335.1"/>
    <property type="molecule type" value="Genomic_DNA"/>
</dbReference>
<dbReference type="STRING" id="6669.E9HPI5"/>
<feature type="compositionally biased region" description="Low complexity" evidence="9">
    <location>
        <begin position="159"/>
        <end position="176"/>
    </location>
</feature>
<evidence type="ECO:0000256" key="3">
    <source>
        <dbReference type="ARBA" id="ARBA00023125"/>
    </source>
</evidence>
<dbReference type="InterPro" id="IPR050674">
    <property type="entry name" value="Msh_Homeobox_Regulators"/>
</dbReference>
<gene>
    <name evidence="11" type="primary">MSH</name>
    <name evidence="11" type="ORF">DAPPUDRAFT_347226</name>
</gene>
<dbReference type="InterPro" id="IPR017970">
    <property type="entry name" value="Homeobox_CS"/>
</dbReference>
<evidence type="ECO:0000313" key="12">
    <source>
        <dbReference type="Proteomes" id="UP000000305"/>
    </source>
</evidence>
<dbReference type="PANTHER" id="PTHR24338:SF0">
    <property type="entry name" value="MUSCLE SEGMENTATION HOMEOBOX"/>
    <property type="match status" value="1"/>
</dbReference>
<protein>
    <submittedName>
        <fullName evidence="11">Putative transcriptional factor muscle segment homeobox protein</fullName>
    </submittedName>
</protein>
<evidence type="ECO:0000256" key="5">
    <source>
        <dbReference type="ARBA" id="ARBA00023242"/>
    </source>
</evidence>
<evidence type="ECO:0000256" key="9">
    <source>
        <dbReference type="SAM" id="MobiDB-lite"/>
    </source>
</evidence>
<dbReference type="GO" id="GO:0006357">
    <property type="term" value="P:regulation of transcription by RNA polymerase II"/>
    <property type="evidence" value="ECO:0000318"/>
    <property type="project" value="GO_Central"/>
</dbReference>
<proteinExistence type="inferred from homology"/>
<dbReference type="InParanoid" id="E9HPI5"/>
<keyword evidence="2" id="KW-0217">Developmental protein</keyword>
<feature type="compositionally biased region" description="Acidic residues" evidence="9">
    <location>
        <begin position="189"/>
        <end position="214"/>
    </location>
</feature>
<dbReference type="InterPro" id="IPR009057">
    <property type="entry name" value="Homeodomain-like_sf"/>
</dbReference>
<keyword evidence="3 7" id="KW-0238">DNA-binding</keyword>
<dbReference type="Proteomes" id="UP000000305">
    <property type="component" value="Unassembled WGS sequence"/>
</dbReference>
<feature type="compositionally biased region" description="Low complexity" evidence="9">
    <location>
        <begin position="482"/>
        <end position="507"/>
    </location>
</feature>
<dbReference type="GO" id="GO:0000977">
    <property type="term" value="F:RNA polymerase II transcription regulatory region sequence-specific DNA binding"/>
    <property type="evidence" value="ECO:0000318"/>
    <property type="project" value="GO_Central"/>
</dbReference>
<evidence type="ECO:0000256" key="7">
    <source>
        <dbReference type="PROSITE-ProRule" id="PRU00108"/>
    </source>
</evidence>
<dbReference type="InterPro" id="IPR020479">
    <property type="entry name" value="HD_metazoa"/>
</dbReference>
<comment type="similarity">
    <text evidence="6">Belongs to the Msh homeobox family.</text>
</comment>
<comment type="subcellular location">
    <subcellularLocation>
        <location evidence="1 7 8">Nucleus</location>
    </subcellularLocation>
</comment>
<dbReference type="SUPFAM" id="SSF46689">
    <property type="entry name" value="Homeodomain-like"/>
    <property type="match status" value="1"/>
</dbReference>
<evidence type="ECO:0000313" key="11">
    <source>
        <dbReference type="EMBL" id="EFX66335.1"/>
    </source>
</evidence>
<dbReference type="CDD" id="cd00086">
    <property type="entry name" value="homeodomain"/>
    <property type="match status" value="1"/>
</dbReference>
<keyword evidence="12" id="KW-1185">Reference proteome</keyword>
<dbReference type="PANTHER" id="PTHR24338">
    <property type="entry name" value="HOMEOBOX PROTEIN MSX"/>
    <property type="match status" value="1"/>
</dbReference>
<feature type="compositionally biased region" description="Polar residues" evidence="9">
    <location>
        <begin position="215"/>
        <end position="232"/>
    </location>
</feature>
<feature type="region of interest" description="Disordered" evidence="9">
    <location>
        <begin position="337"/>
        <end position="360"/>
    </location>
</feature>
<keyword evidence="5 7" id="KW-0539">Nucleus</keyword>
<keyword evidence="4 7" id="KW-0371">Homeobox</keyword>
<feature type="DNA-binding region" description="Homeobox" evidence="7">
    <location>
        <begin position="370"/>
        <end position="429"/>
    </location>
</feature>
<feature type="region of interest" description="Disordered" evidence="9">
    <location>
        <begin position="469"/>
        <end position="507"/>
    </location>
</feature>
<dbReference type="PROSITE" id="PS50071">
    <property type="entry name" value="HOMEOBOX_2"/>
    <property type="match status" value="1"/>
</dbReference>
<dbReference type="GO" id="GO:0000981">
    <property type="term" value="F:DNA-binding transcription factor activity, RNA polymerase II-specific"/>
    <property type="evidence" value="ECO:0000318"/>
    <property type="project" value="GO_Central"/>
</dbReference>
<evidence type="ECO:0000256" key="8">
    <source>
        <dbReference type="RuleBase" id="RU000682"/>
    </source>
</evidence>
<feature type="compositionally biased region" description="Basic and acidic residues" evidence="9">
    <location>
        <begin position="60"/>
        <end position="69"/>
    </location>
</feature>
<evidence type="ECO:0000256" key="6">
    <source>
        <dbReference type="ARBA" id="ARBA00038425"/>
    </source>
</evidence>
<dbReference type="SMART" id="SM00389">
    <property type="entry name" value="HOX"/>
    <property type="match status" value="1"/>
</dbReference>
<feature type="region of interest" description="Disordered" evidence="9">
    <location>
        <begin position="40"/>
        <end position="94"/>
    </location>
</feature>
<dbReference type="FunFam" id="1.10.10.60:FF:000306">
    <property type="entry name" value="Muscle segmentation homeobox"/>
    <property type="match status" value="1"/>
</dbReference>
<accession>E9HPI5</accession>
<dbReference type="KEGG" id="dpx:DAPPUDRAFT_347226"/>
<reference evidence="11 12" key="1">
    <citation type="journal article" date="2011" name="Science">
        <title>The ecoresponsive genome of Daphnia pulex.</title>
        <authorList>
            <person name="Colbourne J.K."/>
            <person name="Pfrender M.E."/>
            <person name="Gilbert D."/>
            <person name="Thomas W.K."/>
            <person name="Tucker A."/>
            <person name="Oakley T.H."/>
            <person name="Tokishita S."/>
            <person name="Aerts A."/>
            <person name="Arnold G.J."/>
            <person name="Basu M.K."/>
            <person name="Bauer D.J."/>
            <person name="Caceres C.E."/>
            <person name="Carmel L."/>
            <person name="Casola C."/>
            <person name="Choi J.H."/>
            <person name="Detter J.C."/>
            <person name="Dong Q."/>
            <person name="Dusheyko S."/>
            <person name="Eads B.D."/>
            <person name="Frohlich T."/>
            <person name="Geiler-Samerotte K.A."/>
            <person name="Gerlach D."/>
            <person name="Hatcher P."/>
            <person name="Jogdeo S."/>
            <person name="Krijgsveld J."/>
            <person name="Kriventseva E.V."/>
            <person name="Kultz D."/>
            <person name="Laforsch C."/>
            <person name="Lindquist E."/>
            <person name="Lopez J."/>
            <person name="Manak J.R."/>
            <person name="Muller J."/>
            <person name="Pangilinan J."/>
            <person name="Patwardhan R.P."/>
            <person name="Pitluck S."/>
            <person name="Pritham E.J."/>
            <person name="Rechtsteiner A."/>
            <person name="Rho M."/>
            <person name="Rogozin I.B."/>
            <person name="Sakarya O."/>
            <person name="Salamov A."/>
            <person name="Schaack S."/>
            <person name="Shapiro H."/>
            <person name="Shiga Y."/>
            <person name="Skalitzky C."/>
            <person name="Smith Z."/>
            <person name="Souvorov A."/>
            <person name="Sung W."/>
            <person name="Tang Z."/>
            <person name="Tsuchiya D."/>
            <person name="Tu H."/>
            <person name="Vos H."/>
            <person name="Wang M."/>
            <person name="Wolf Y.I."/>
            <person name="Yamagata H."/>
            <person name="Yamada T."/>
            <person name="Ye Y."/>
            <person name="Shaw J.R."/>
            <person name="Andrews J."/>
            <person name="Crease T.J."/>
            <person name="Tang H."/>
            <person name="Lucas S.M."/>
            <person name="Robertson H.M."/>
            <person name="Bork P."/>
            <person name="Koonin E.V."/>
            <person name="Zdobnov E.M."/>
            <person name="Grigoriev I.V."/>
            <person name="Lynch M."/>
            <person name="Boore J.L."/>
        </authorList>
    </citation>
    <scope>NUCLEOTIDE SEQUENCE [LARGE SCALE GENOMIC DNA]</scope>
</reference>
<dbReference type="AlphaFoldDB" id="E9HPI5"/>
<dbReference type="InterPro" id="IPR001356">
    <property type="entry name" value="HD"/>
</dbReference>
<dbReference type="Pfam" id="PF00046">
    <property type="entry name" value="Homeodomain"/>
    <property type="match status" value="1"/>
</dbReference>
<feature type="region of interest" description="Disordered" evidence="9">
    <location>
        <begin position="157"/>
        <end position="233"/>
    </location>
</feature>
<evidence type="ECO:0000256" key="4">
    <source>
        <dbReference type="ARBA" id="ARBA00023155"/>
    </source>
</evidence>